<dbReference type="Gene3D" id="3.30.390.10">
    <property type="entry name" value="Enolase-like, N-terminal domain"/>
    <property type="match status" value="2"/>
</dbReference>
<keyword evidence="3" id="KW-0460">Magnesium</keyword>
<dbReference type="PANTHER" id="PTHR13794:SF58">
    <property type="entry name" value="MITOCHONDRIAL ENOLASE SUPERFAMILY MEMBER 1"/>
    <property type="match status" value="1"/>
</dbReference>
<organism evidence="5 6">
    <name type="scientific">Rotaria sordida</name>
    <dbReference type="NCBI Taxonomy" id="392033"/>
    <lineage>
        <taxon>Eukaryota</taxon>
        <taxon>Metazoa</taxon>
        <taxon>Spiralia</taxon>
        <taxon>Gnathifera</taxon>
        <taxon>Rotifera</taxon>
        <taxon>Eurotatoria</taxon>
        <taxon>Bdelloidea</taxon>
        <taxon>Philodinida</taxon>
        <taxon>Philodinidae</taxon>
        <taxon>Rotaria</taxon>
    </lineage>
</organism>
<dbReference type="GO" id="GO:0000287">
    <property type="term" value="F:magnesium ion binding"/>
    <property type="evidence" value="ECO:0007669"/>
    <property type="project" value="TreeGrafter"/>
</dbReference>
<proteinExistence type="predicted"/>
<dbReference type="AlphaFoldDB" id="A0A819MZ67"/>
<dbReference type="Pfam" id="PF02746">
    <property type="entry name" value="MR_MLE_N"/>
    <property type="match status" value="1"/>
</dbReference>
<name>A0A819MZ67_9BILA</name>
<dbReference type="InterPro" id="IPR013341">
    <property type="entry name" value="Mandelate_racemase_N_dom"/>
</dbReference>
<dbReference type="Gene3D" id="3.20.20.120">
    <property type="entry name" value="Enolase-like C-terminal domain"/>
    <property type="match status" value="1"/>
</dbReference>
<comment type="cofactor">
    <cofactor evidence="1">
        <name>Mg(2+)</name>
        <dbReference type="ChEBI" id="CHEBI:18420"/>
    </cofactor>
</comment>
<dbReference type="PANTHER" id="PTHR13794">
    <property type="entry name" value="ENOLASE SUPERFAMILY, MANDELATE RACEMASE"/>
    <property type="match status" value="1"/>
</dbReference>
<comment type="caution">
    <text evidence="5">The sequence shown here is derived from an EMBL/GenBank/DDBJ whole genome shotgun (WGS) entry which is preliminary data.</text>
</comment>
<evidence type="ECO:0000313" key="6">
    <source>
        <dbReference type="Proteomes" id="UP000663823"/>
    </source>
</evidence>
<dbReference type="SUPFAM" id="SSF54826">
    <property type="entry name" value="Enolase N-terminal domain-like"/>
    <property type="match status" value="1"/>
</dbReference>
<dbReference type="InterPro" id="IPR046945">
    <property type="entry name" value="RHMD-like"/>
</dbReference>
<evidence type="ECO:0000259" key="4">
    <source>
        <dbReference type="Pfam" id="PF02746"/>
    </source>
</evidence>
<evidence type="ECO:0000256" key="1">
    <source>
        <dbReference type="ARBA" id="ARBA00001946"/>
    </source>
</evidence>
<evidence type="ECO:0000256" key="3">
    <source>
        <dbReference type="ARBA" id="ARBA00022842"/>
    </source>
</evidence>
<gene>
    <name evidence="5" type="ORF">OTI717_LOCUS28289</name>
</gene>
<dbReference type="InterPro" id="IPR029017">
    <property type="entry name" value="Enolase-like_N"/>
</dbReference>
<evidence type="ECO:0000313" key="5">
    <source>
        <dbReference type="EMBL" id="CAF3987492.1"/>
    </source>
</evidence>
<evidence type="ECO:0000256" key="2">
    <source>
        <dbReference type="ARBA" id="ARBA00022723"/>
    </source>
</evidence>
<dbReference type="EMBL" id="CAJOAX010006657">
    <property type="protein sequence ID" value="CAF3987492.1"/>
    <property type="molecule type" value="Genomic_DNA"/>
</dbReference>
<dbReference type="GO" id="GO:0016836">
    <property type="term" value="F:hydro-lyase activity"/>
    <property type="evidence" value="ECO:0007669"/>
    <property type="project" value="TreeGrafter"/>
</dbReference>
<dbReference type="Proteomes" id="UP000663823">
    <property type="component" value="Unassembled WGS sequence"/>
</dbReference>
<sequence length="226" mass="25136">MSINFAILPDVEPDENAIKIKDVRSYVIKSEENEKLQGDSAYYHKQVEGHWIDGTDQWPIANPMSLYQKYKSRRNSWGIGTLGSVIVEIELTNGINGVGISIGGQPAYMMWRSSINYGRKGLTIQAISAIDLALWDCAGKLRNEPVYKLLGGKTKNSLPCYATCYDSLAAKNLGFKGAKFPLPYGPADGDHGLIKNIQRIKDIRFSVGDDFPLMIDCYMSLTVPYT</sequence>
<keyword evidence="2" id="KW-0479">Metal-binding</keyword>
<dbReference type="GO" id="GO:0016052">
    <property type="term" value="P:carbohydrate catabolic process"/>
    <property type="evidence" value="ECO:0007669"/>
    <property type="project" value="TreeGrafter"/>
</dbReference>
<reference evidence="5" key="1">
    <citation type="submission" date="2021-02" db="EMBL/GenBank/DDBJ databases">
        <authorList>
            <person name="Nowell W R."/>
        </authorList>
    </citation>
    <scope>NUCLEOTIDE SEQUENCE</scope>
</reference>
<accession>A0A819MZ67</accession>
<feature type="non-terminal residue" evidence="5">
    <location>
        <position position="226"/>
    </location>
</feature>
<dbReference type="SUPFAM" id="SSF51604">
    <property type="entry name" value="Enolase C-terminal domain-like"/>
    <property type="match status" value="1"/>
</dbReference>
<dbReference type="InterPro" id="IPR036849">
    <property type="entry name" value="Enolase-like_C_sf"/>
</dbReference>
<feature type="domain" description="Mandelate racemase/muconate lactonizing enzyme N-terminal" evidence="4">
    <location>
        <begin position="123"/>
        <end position="151"/>
    </location>
</feature>
<protein>
    <recommendedName>
        <fullName evidence="4">Mandelate racemase/muconate lactonizing enzyme N-terminal domain-containing protein</fullName>
    </recommendedName>
</protein>